<dbReference type="CDD" id="cd00065">
    <property type="entry name" value="FYVE_like_SF"/>
    <property type="match status" value="1"/>
</dbReference>
<dbReference type="SMART" id="SM00330">
    <property type="entry name" value="PIPKc"/>
    <property type="match status" value="1"/>
</dbReference>
<dbReference type="GO" id="GO:0010008">
    <property type="term" value="C:endosome membrane"/>
    <property type="evidence" value="ECO:0007669"/>
    <property type="project" value="TreeGrafter"/>
</dbReference>
<dbReference type="InterPro" id="IPR027483">
    <property type="entry name" value="PInositol-4-P-4/5-kinase_C_sf"/>
</dbReference>
<organism evidence="15 16">
    <name type="scientific">Zingiber officinale</name>
    <name type="common">Ginger</name>
    <name type="synonym">Amomum zingiber</name>
    <dbReference type="NCBI Taxonomy" id="94328"/>
    <lineage>
        <taxon>Eukaryota</taxon>
        <taxon>Viridiplantae</taxon>
        <taxon>Streptophyta</taxon>
        <taxon>Embryophyta</taxon>
        <taxon>Tracheophyta</taxon>
        <taxon>Spermatophyta</taxon>
        <taxon>Magnoliopsida</taxon>
        <taxon>Liliopsida</taxon>
        <taxon>Zingiberales</taxon>
        <taxon>Zingiberaceae</taxon>
        <taxon>Zingiber</taxon>
    </lineage>
</organism>
<evidence type="ECO:0000259" key="13">
    <source>
        <dbReference type="PROSITE" id="PS50178"/>
    </source>
</evidence>
<dbReference type="SUPFAM" id="SSF52029">
    <property type="entry name" value="GroEL apical domain-like"/>
    <property type="match status" value="1"/>
</dbReference>
<dbReference type="FunFam" id="3.30.810.10:FF:000001">
    <property type="entry name" value="1-phosphatidylinositol 3-phosphate 5-kinase FAB1"/>
    <property type="match status" value="1"/>
</dbReference>
<evidence type="ECO:0000256" key="4">
    <source>
        <dbReference type="ARBA" id="ARBA00022741"/>
    </source>
</evidence>
<comment type="caution">
    <text evidence="15">The sequence shown here is derived from an EMBL/GenBank/DDBJ whole genome shotgun (WGS) entry which is preliminary data.</text>
</comment>
<evidence type="ECO:0000256" key="12">
    <source>
        <dbReference type="PROSITE-ProRule" id="PRU00781"/>
    </source>
</evidence>
<dbReference type="EMBL" id="JACMSC010000001">
    <property type="protein sequence ID" value="KAG6539072.1"/>
    <property type="molecule type" value="Genomic_DNA"/>
</dbReference>
<accession>A0A8J5MAQ2</accession>
<dbReference type="GO" id="GO:0046854">
    <property type="term" value="P:phosphatidylinositol phosphate biosynthetic process"/>
    <property type="evidence" value="ECO:0007669"/>
    <property type="project" value="TreeGrafter"/>
</dbReference>
<evidence type="ECO:0000256" key="7">
    <source>
        <dbReference type="ARBA" id="ARBA00022833"/>
    </source>
</evidence>
<dbReference type="Proteomes" id="UP000734854">
    <property type="component" value="Unassembled WGS sequence"/>
</dbReference>
<dbReference type="InterPro" id="IPR044769">
    <property type="entry name" value="PIKfyve_PIPKc"/>
</dbReference>
<keyword evidence="5 11" id="KW-0863">Zinc-finger</keyword>
<keyword evidence="8 12" id="KW-0067">ATP-binding</keyword>
<keyword evidence="16" id="KW-1185">Reference proteome</keyword>
<dbReference type="GO" id="GO:0008270">
    <property type="term" value="F:zinc ion binding"/>
    <property type="evidence" value="ECO:0007669"/>
    <property type="project" value="UniProtKB-KW"/>
</dbReference>
<evidence type="ECO:0000256" key="1">
    <source>
        <dbReference type="ARBA" id="ARBA00012009"/>
    </source>
</evidence>
<dbReference type="Gene3D" id="3.30.800.10">
    <property type="entry name" value="Phosphatidylinositol Phosphate Kinase II Beta"/>
    <property type="match status" value="1"/>
</dbReference>
<proteinExistence type="predicted"/>
<dbReference type="Pfam" id="PF01504">
    <property type="entry name" value="PIP5K"/>
    <property type="match status" value="2"/>
</dbReference>
<feature type="domain" description="PIPK" evidence="14">
    <location>
        <begin position="1461"/>
        <end position="1784"/>
    </location>
</feature>
<dbReference type="FunFam" id="3.30.800.10:FF:000010">
    <property type="entry name" value="Putative 1-phosphatidylinositol-3-phosphate 5-kinase FAB1C"/>
    <property type="match status" value="1"/>
</dbReference>
<dbReference type="GO" id="GO:0000285">
    <property type="term" value="F:1-phosphatidylinositol-3-phosphate 5-kinase activity"/>
    <property type="evidence" value="ECO:0007669"/>
    <property type="project" value="UniProtKB-EC"/>
</dbReference>
<evidence type="ECO:0000256" key="5">
    <source>
        <dbReference type="ARBA" id="ARBA00022771"/>
    </source>
</evidence>
<dbReference type="SUPFAM" id="SSF56104">
    <property type="entry name" value="SAICAR synthase-like"/>
    <property type="match status" value="1"/>
</dbReference>
<dbReference type="InterPro" id="IPR017455">
    <property type="entry name" value="Znf_FYVE-rel"/>
</dbReference>
<evidence type="ECO:0000313" key="15">
    <source>
        <dbReference type="EMBL" id="KAG6539072.1"/>
    </source>
</evidence>
<evidence type="ECO:0000259" key="14">
    <source>
        <dbReference type="PROSITE" id="PS51455"/>
    </source>
</evidence>
<dbReference type="PANTHER" id="PTHR45748">
    <property type="entry name" value="1-PHOSPHATIDYLINOSITOL 3-PHOSPHATE 5-KINASE-RELATED"/>
    <property type="match status" value="1"/>
</dbReference>
<dbReference type="PROSITE" id="PS51455">
    <property type="entry name" value="PIPK"/>
    <property type="match status" value="1"/>
</dbReference>
<dbReference type="FunFam" id="3.50.7.10:FF:000007">
    <property type="entry name" value="1-phosphatidylinositol 3-phosphate 5-kinase isoform X1"/>
    <property type="match status" value="1"/>
</dbReference>
<evidence type="ECO:0000256" key="11">
    <source>
        <dbReference type="PROSITE-ProRule" id="PRU00091"/>
    </source>
</evidence>
<dbReference type="CDD" id="cd17300">
    <property type="entry name" value="PIPKc_PIKfyve"/>
    <property type="match status" value="1"/>
</dbReference>
<dbReference type="InterPro" id="IPR027484">
    <property type="entry name" value="PInositol-4-P-5-kinase_N"/>
</dbReference>
<keyword evidence="7" id="KW-0862">Zinc</keyword>
<dbReference type="PANTHER" id="PTHR45748:SF14">
    <property type="entry name" value="1-PHOSPHATIDYLINOSITOL-3-PHOSPHATE 5-KINASE FAB1C-RELATED"/>
    <property type="match status" value="1"/>
</dbReference>
<dbReference type="PROSITE" id="PS50178">
    <property type="entry name" value="ZF_FYVE"/>
    <property type="match status" value="1"/>
</dbReference>
<keyword evidence="3" id="KW-0479">Metal-binding</keyword>
<feature type="domain" description="FYVE-type" evidence="13">
    <location>
        <begin position="107"/>
        <end position="159"/>
    </location>
</feature>
<dbReference type="GO" id="GO:0005524">
    <property type="term" value="F:ATP binding"/>
    <property type="evidence" value="ECO:0007669"/>
    <property type="project" value="UniProtKB-UniRule"/>
</dbReference>
<evidence type="ECO:0000256" key="6">
    <source>
        <dbReference type="ARBA" id="ARBA00022777"/>
    </source>
</evidence>
<keyword evidence="2 12" id="KW-0808">Transferase</keyword>
<evidence type="ECO:0000256" key="10">
    <source>
        <dbReference type="ARBA" id="ARBA00077223"/>
    </source>
</evidence>
<evidence type="ECO:0000313" key="16">
    <source>
        <dbReference type="Proteomes" id="UP000734854"/>
    </source>
</evidence>
<dbReference type="EC" id="2.7.1.150" evidence="1"/>
<sequence length="1793" mass="201174">MPAAPPGDIEPSTSAASSSCLSFSVLGLLRLPSLRKILTREKREKEKRITEGRGTARFFYDREQFQFMGVANYPILDLILKVRSWASIVPDVLSESLMSSVGVLVACSECREYLSPGSSYRCRGCGRLLCRKCMLSAASTSDRAEQQMCLCNLCFPVDNGPWEAAQPHDIPITETSPFTSPKSPLSRSSTDRLSQLVELRRLSSPRLLHCSTSYNDHQGEDEGKQFFTPMSIFSQEFSDIDSMSISAGNELCSFKSANSSPFDSPCRSIEQGLASSLLEQTVLFSQGSPHQFSKHRVDAEDLLENANDDSISENVMIDDDQDSQKAAEHCDFENDKIFYPPIPEDEQDDDETNFFGYIDEDDDVDESSKFFRTSSFSSDSFHNREKSNESHKEALKNVHAHFSALVSQLLKGEGVCAGSDQKGLDWLEIISSLAWQAANFVKPDTSRGGSMDPGDYVKVKCIASGRPSDSILVKGVVCTKNVKHKRMLALHKNPRLLLLGGSLEYQKAPNELASIVSVLEKETNYMNTMLSKIEALRPNVLLVEKSASSYAQEYLLERKEVSLVLNVKKPLLERISKCTGAQIVPSVNGLSSATLGHCEMFRIEKVYEEFSSTKQAKKPCKTLMFFEGCPRRLGCTVLLRGACLEELKKLKHVIQYASFAAYHLSLETSFLADEGASLPKFPIVPSIELPKKLIEADQFHSTVSSVTSPDKTVGNNHQNDRSGIKLDIERLNLSLDIIHSHEELLENISDPQKSNSLFELTSISDMNEFSNQRGTAFKSSPYVFICGPETGFSFKEPTCISPLSIHPSNHQGAMLEQSVKERSKDSNDRLLMPEDGHNKSDIALENEVPGNYFSTADNHQSILVSLSSTCIRKSQVCERSQLFRIKFYGSFDKPLGRYLRDDLFDETYCCPSCKEPTESHVRCYTHQHGSLTIMVRRLPSVKLPGEHDGRIWMWHRCLKCKRDEDGVPPAARRVIMSDAAWGLSFGKFLELSFSSHATANRVASCGHSLQRDCLRFYGFGNMVAFFHYSPVDILSVCLPLSVLDFNCHVEQKWLKEEADLVSNKINILHDKISDVLHTIERKVTTFENEPLKASIQRHANKLKDLLIEERHDYDVLLQQVAFGNTQPPQEMLDILELNRLRRALLLDSYVWDRRLYSLDSLSKEKNCTVTGLPLVNFPSRSNMSDLREEISLTDESFSSLPGETAAKSPFSGTIEKSSFQKKKNEDLSLEIFDCNTNNMVEMDLSIEGYLGSAGFNFVSSQFEDDTPVFGDNGSTVLENSTLPTSSLSDKIDLAWSGSGQPLMDGPKDCSEVDKSGFLKDTPSYRRVNSPLRVHSFDSALKFRRRVIGGFLPASLHLSSVRSFDSSRGLSSMANNPLISMRRAYSQSSPVPRLDNFLNRTPMHISPIMDKMTAGARLLLPQSALDNIVIAVYDDEPSSIISYAMTSQQYGDYITSCLDEIENFSMSKTSSFGNHHSNHADGTGLLPHQAVLGSEEPKVSRVLDSKETHFRVSFDDEYSIPSDKANFSVTCYFTKQFHALRKLCCPSELDYIRSLSRCKRWSAQGGKSNVYFAKSLDERFIIKQITKTELDSFEDFASEYFKYSTEAITSGSPTSLAKVLGIYQVSVKHSKGGREMKIDVMVMENLFFNRSISRIYDLKGSVRSRYNPDTTGNNTVLLDLNLLEMKPIFIGSKAKRRLERAVWNDTSFLASIYVMDYSLLAGIDETKNELVIGIIDYMRQYTWDKQLETWVKASGILGGPKNATPTVISPLQYKKRFRKAMSNYFLTVPDQWSS</sequence>
<keyword evidence="6 12" id="KW-0418">Kinase</keyword>
<gene>
    <name evidence="15" type="ORF">ZIOFF_004225</name>
</gene>
<protein>
    <recommendedName>
        <fullName evidence="1">1-phosphatidylinositol-3-phosphate 5-kinase</fullName>
        <ecNumber evidence="1">2.7.1.150</ecNumber>
    </recommendedName>
    <alternativeName>
        <fullName evidence="10">Phosphatidylinositol 3-phosphate 5-kinase type III</fullName>
    </alternativeName>
</protein>
<keyword evidence="4 12" id="KW-0547">Nucleotide-binding</keyword>
<dbReference type="InterPro" id="IPR002498">
    <property type="entry name" value="PInositol-4-P-4/5-kinase_core"/>
</dbReference>
<evidence type="ECO:0000256" key="8">
    <source>
        <dbReference type="ARBA" id="ARBA00022840"/>
    </source>
</evidence>
<dbReference type="Pfam" id="PF00118">
    <property type="entry name" value="Cpn60_TCP1"/>
    <property type="match status" value="1"/>
</dbReference>
<dbReference type="Gene3D" id="3.50.7.10">
    <property type="entry name" value="GroEL"/>
    <property type="match status" value="1"/>
</dbReference>
<name>A0A8J5MAQ2_ZINOF</name>
<reference evidence="15 16" key="1">
    <citation type="submission" date="2020-08" db="EMBL/GenBank/DDBJ databases">
        <title>Plant Genome Project.</title>
        <authorList>
            <person name="Zhang R.-G."/>
        </authorList>
    </citation>
    <scope>NUCLEOTIDE SEQUENCE [LARGE SCALE GENOMIC DNA]</scope>
    <source>
        <tissue evidence="15">Rhizome</tissue>
    </source>
</reference>
<dbReference type="InterPro" id="IPR002423">
    <property type="entry name" value="Cpn60/GroEL/TCP-1"/>
</dbReference>
<evidence type="ECO:0000256" key="2">
    <source>
        <dbReference type="ARBA" id="ARBA00022679"/>
    </source>
</evidence>
<dbReference type="Gene3D" id="3.30.810.10">
    <property type="entry name" value="2-Layer Sandwich"/>
    <property type="match status" value="1"/>
</dbReference>
<evidence type="ECO:0000256" key="3">
    <source>
        <dbReference type="ARBA" id="ARBA00022723"/>
    </source>
</evidence>
<dbReference type="CDD" id="cd03334">
    <property type="entry name" value="Fab1_TCP"/>
    <property type="match status" value="1"/>
</dbReference>
<dbReference type="InterPro" id="IPR027409">
    <property type="entry name" value="GroEL-like_apical_dom_sf"/>
</dbReference>
<comment type="subunit">
    <text evidence="9">Component of the PI(3,5)P2 regulatory complex at least composed of ATG18, SAC/FIG4, FAB1 and VAC14.</text>
</comment>
<evidence type="ECO:0000256" key="9">
    <source>
        <dbReference type="ARBA" id="ARBA00023464"/>
    </source>
</evidence>